<dbReference type="PANTHER" id="PTHR30146:SF109">
    <property type="entry name" value="HTH-TYPE TRANSCRIPTIONAL REGULATOR GALS"/>
    <property type="match status" value="1"/>
</dbReference>
<accession>A0A1T4PW13</accession>
<evidence type="ECO:0000256" key="2">
    <source>
        <dbReference type="ARBA" id="ARBA00023125"/>
    </source>
</evidence>
<name>A0A1T4PW13_9FIRM</name>
<dbReference type="Gene3D" id="1.10.260.40">
    <property type="entry name" value="lambda repressor-like DNA-binding domains"/>
    <property type="match status" value="1"/>
</dbReference>
<dbReference type="InterPro" id="IPR046335">
    <property type="entry name" value="LacI/GalR-like_sensor"/>
</dbReference>
<dbReference type="Pfam" id="PF13377">
    <property type="entry name" value="Peripla_BP_3"/>
    <property type="match status" value="1"/>
</dbReference>
<dbReference type="CDD" id="cd01392">
    <property type="entry name" value="HTH_LacI"/>
    <property type="match status" value="1"/>
</dbReference>
<dbReference type="PROSITE" id="PS50932">
    <property type="entry name" value="HTH_LACI_2"/>
    <property type="match status" value="1"/>
</dbReference>
<dbReference type="InterPro" id="IPR000843">
    <property type="entry name" value="HTH_LacI"/>
</dbReference>
<keyword evidence="3" id="KW-0804">Transcription</keyword>
<dbReference type="RefSeq" id="WP_078787951.1">
    <property type="nucleotide sequence ID" value="NZ_FMTO01000013.1"/>
</dbReference>
<dbReference type="InterPro" id="IPR028082">
    <property type="entry name" value="Peripla_BP_I"/>
</dbReference>
<gene>
    <name evidence="5" type="ORF">SAMN02745110_02155</name>
</gene>
<dbReference type="Pfam" id="PF00356">
    <property type="entry name" value="LacI"/>
    <property type="match status" value="1"/>
</dbReference>
<keyword evidence="6" id="KW-1185">Reference proteome</keyword>
<dbReference type="AlphaFoldDB" id="A0A1T4PW13"/>
<evidence type="ECO:0000256" key="3">
    <source>
        <dbReference type="ARBA" id="ARBA00023163"/>
    </source>
</evidence>
<dbReference type="GO" id="GO:0003700">
    <property type="term" value="F:DNA-binding transcription factor activity"/>
    <property type="evidence" value="ECO:0007669"/>
    <property type="project" value="TreeGrafter"/>
</dbReference>
<sequence>MDEKITIDDIAEALGVSKTTVSRAVSGKGRISEVTRARVLDYIEKHNYNPNPLARGLAENKTYNIAVVWPEDYEAVDLPFFQRCIMGVNRVVAEQGYDIIISMVNDDNLTNLKRVVEHKKVDGVILTRTLVNDKPADYLKSSGMPFVAIGSSDDDSIVQVDNNNLEACRELTSILISKGSKKIAIIGGNSNHVITRTRLRGYTEAFKNDNINYDPELVFLDSDDSIKITGIIEELVAKKVDTVICMDDEIVGQVLTSCRRKHIRIPEDIKVASFYNSTILDNMMPSVTSLNFDDTNLGAVAAKALMNIIDGKNVRKRIESSYEIVLKDSTK</sequence>
<protein>
    <submittedName>
        <fullName evidence="5">DNA-binding transcriptional regulator, LacI/PurR family</fullName>
    </submittedName>
</protein>
<evidence type="ECO:0000259" key="4">
    <source>
        <dbReference type="PROSITE" id="PS50932"/>
    </source>
</evidence>
<feature type="domain" description="HTH lacI-type" evidence="4">
    <location>
        <begin position="5"/>
        <end position="59"/>
    </location>
</feature>
<dbReference type="SMART" id="SM00354">
    <property type="entry name" value="HTH_LACI"/>
    <property type="match status" value="1"/>
</dbReference>
<organism evidence="5 6">
    <name type="scientific">Eubacterium ruminantium</name>
    <dbReference type="NCBI Taxonomy" id="42322"/>
    <lineage>
        <taxon>Bacteria</taxon>
        <taxon>Bacillati</taxon>
        <taxon>Bacillota</taxon>
        <taxon>Clostridia</taxon>
        <taxon>Eubacteriales</taxon>
        <taxon>Eubacteriaceae</taxon>
        <taxon>Eubacterium</taxon>
    </lineage>
</organism>
<evidence type="ECO:0000313" key="5">
    <source>
        <dbReference type="EMBL" id="SJZ95487.1"/>
    </source>
</evidence>
<dbReference type="PANTHER" id="PTHR30146">
    <property type="entry name" value="LACI-RELATED TRANSCRIPTIONAL REPRESSOR"/>
    <property type="match status" value="1"/>
</dbReference>
<keyword evidence="2 5" id="KW-0238">DNA-binding</keyword>
<dbReference type="Gene3D" id="3.40.50.2300">
    <property type="match status" value="2"/>
</dbReference>
<dbReference type="EMBL" id="FUXA01000014">
    <property type="protein sequence ID" value="SJZ95487.1"/>
    <property type="molecule type" value="Genomic_DNA"/>
</dbReference>
<reference evidence="5 6" key="1">
    <citation type="submission" date="2017-02" db="EMBL/GenBank/DDBJ databases">
        <authorList>
            <person name="Peterson S.W."/>
        </authorList>
    </citation>
    <scope>NUCLEOTIDE SEQUENCE [LARGE SCALE GENOMIC DNA]</scope>
    <source>
        <strain evidence="5 6">ATCC 17233</strain>
    </source>
</reference>
<dbReference type="GO" id="GO:0000976">
    <property type="term" value="F:transcription cis-regulatory region binding"/>
    <property type="evidence" value="ECO:0007669"/>
    <property type="project" value="TreeGrafter"/>
</dbReference>
<dbReference type="SUPFAM" id="SSF47413">
    <property type="entry name" value="lambda repressor-like DNA-binding domains"/>
    <property type="match status" value="1"/>
</dbReference>
<dbReference type="SUPFAM" id="SSF53822">
    <property type="entry name" value="Periplasmic binding protein-like I"/>
    <property type="match status" value="1"/>
</dbReference>
<evidence type="ECO:0000313" key="6">
    <source>
        <dbReference type="Proteomes" id="UP000189857"/>
    </source>
</evidence>
<proteinExistence type="predicted"/>
<keyword evidence="1" id="KW-0805">Transcription regulation</keyword>
<dbReference type="Proteomes" id="UP000189857">
    <property type="component" value="Unassembled WGS sequence"/>
</dbReference>
<evidence type="ECO:0000256" key="1">
    <source>
        <dbReference type="ARBA" id="ARBA00023015"/>
    </source>
</evidence>
<dbReference type="InterPro" id="IPR010982">
    <property type="entry name" value="Lambda_DNA-bd_dom_sf"/>
</dbReference>